<keyword evidence="4 7" id="KW-0064">Aspartyl protease</keyword>
<keyword evidence="5 7" id="KW-0378">Hydrolase</keyword>
<dbReference type="SUPFAM" id="SSF50630">
    <property type="entry name" value="Acid proteases"/>
    <property type="match status" value="1"/>
</dbReference>
<dbReference type="PANTHER" id="PTHR47966:SF65">
    <property type="entry name" value="ASPARTIC-TYPE ENDOPEPTIDASE"/>
    <property type="match status" value="1"/>
</dbReference>
<dbReference type="AlphaFoldDB" id="A0A109UYA5"/>
<dbReference type="GO" id="GO:0006508">
    <property type="term" value="P:proteolysis"/>
    <property type="evidence" value="ECO:0007669"/>
    <property type="project" value="UniProtKB-KW"/>
</dbReference>
<dbReference type="InterPro" id="IPR001969">
    <property type="entry name" value="Aspartic_peptidase_AS"/>
</dbReference>
<dbReference type="PANTHER" id="PTHR47966">
    <property type="entry name" value="BETA-SITE APP-CLEAVING ENZYME, ISOFORM A-RELATED"/>
    <property type="match status" value="1"/>
</dbReference>
<feature type="chain" id="PRO_5007141038" evidence="8">
    <location>
        <begin position="22"/>
        <end position="435"/>
    </location>
</feature>
<sequence length="435" mass="46397">MKFLGLVAASGLLASAPFAGANPIPETSNKPQYIKLDLDKSRAEPVIGSDKLTNELIQLERAGSHPVQIDIKNRDVYYSVNVSIGTPPQEITVLIDTGSSDLWVVGSDVKCSPTDPSDPTCKALGTYDKTKSSGWSSNNTKFSIEYLDGSYGIGEWGMDAINMDGVKVDGLTFGVANESSTSIGVLGIGLPELESTSDDNPPHYYDNLPLLLKRNGVIARNAYSLYTNQLDAKSGSILFGGVDHAKYTGQLYTVPIVSTRRGTSKPSALAVSMSGLVYSSGGKKTNAVTTQIPALLDSGTTLSYFPQEMADGIAKAVGATWDNKVKAYLAKCPADNDKSTFDFNFSGVQISVPIQDYVLEAVSPGVCAFGFMPYNNRIAILGDIFLTAAYVVYDLDKLEISLAQAKYNAGEKIEPIITEVPGAKKAPGFSNALNF</sequence>
<dbReference type="Proteomes" id="UP000243052">
    <property type="component" value="Chromosome viii"/>
</dbReference>
<name>A0A109UYA5_9SACH</name>
<dbReference type="EMBL" id="CP014248">
    <property type="protein sequence ID" value="AMD22457.1"/>
    <property type="molecule type" value="Genomic_DNA"/>
</dbReference>
<dbReference type="InterPro" id="IPR033121">
    <property type="entry name" value="PEPTIDASE_A1"/>
</dbReference>
<dbReference type="InterPro" id="IPR021109">
    <property type="entry name" value="Peptidase_aspartic_dom_sf"/>
</dbReference>
<feature type="active site" evidence="6">
    <location>
        <position position="297"/>
    </location>
</feature>
<dbReference type="InterPro" id="IPR033876">
    <property type="entry name" value="SAP-like"/>
</dbReference>
<evidence type="ECO:0000313" key="10">
    <source>
        <dbReference type="EMBL" id="AMD22457.1"/>
    </source>
</evidence>
<dbReference type="PROSITE" id="PS51767">
    <property type="entry name" value="PEPTIDASE_A1"/>
    <property type="match status" value="1"/>
</dbReference>
<reference evidence="10 11" key="1">
    <citation type="submission" date="2016-01" db="EMBL/GenBank/DDBJ databases">
        <title>Genome sequence of the yeast Holleya sinecauda.</title>
        <authorList>
            <person name="Dietrich F.S."/>
        </authorList>
    </citation>
    <scope>NUCLEOTIDE SEQUENCE [LARGE SCALE GENOMIC DNA]</scope>
    <source>
        <strain evidence="10 11">ATCC 58844</strain>
    </source>
</reference>
<dbReference type="OrthoDB" id="771136at2759"/>
<organism evidence="10 11">
    <name type="scientific">Eremothecium sinecaudum</name>
    <dbReference type="NCBI Taxonomy" id="45286"/>
    <lineage>
        <taxon>Eukaryota</taxon>
        <taxon>Fungi</taxon>
        <taxon>Dikarya</taxon>
        <taxon>Ascomycota</taxon>
        <taxon>Saccharomycotina</taxon>
        <taxon>Saccharomycetes</taxon>
        <taxon>Saccharomycetales</taxon>
        <taxon>Saccharomycetaceae</taxon>
        <taxon>Eremothecium</taxon>
    </lineage>
</organism>
<comment type="similarity">
    <text evidence="1 7">Belongs to the peptidase A1 family.</text>
</comment>
<dbReference type="CDD" id="cd05474">
    <property type="entry name" value="SAP_like"/>
    <property type="match status" value="1"/>
</dbReference>
<proteinExistence type="inferred from homology"/>
<evidence type="ECO:0000256" key="8">
    <source>
        <dbReference type="SAM" id="SignalP"/>
    </source>
</evidence>
<protein>
    <submittedName>
        <fullName evidence="10">HHL313Wp</fullName>
    </submittedName>
</protein>
<evidence type="ECO:0000313" key="11">
    <source>
        <dbReference type="Proteomes" id="UP000243052"/>
    </source>
</evidence>
<evidence type="ECO:0000256" key="2">
    <source>
        <dbReference type="ARBA" id="ARBA00022670"/>
    </source>
</evidence>
<dbReference type="PROSITE" id="PS00141">
    <property type="entry name" value="ASP_PROTEASE"/>
    <property type="match status" value="2"/>
</dbReference>
<keyword evidence="2 7" id="KW-0645">Protease</keyword>
<evidence type="ECO:0000259" key="9">
    <source>
        <dbReference type="PROSITE" id="PS51767"/>
    </source>
</evidence>
<evidence type="ECO:0000256" key="5">
    <source>
        <dbReference type="ARBA" id="ARBA00022801"/>
    </source>
</evidence>
<dbReference type="GO" id="GO:0004190">
    <property type="term" value="F:aspartic-type endopeptidase activity"/>
    <property type="evidence" value="ECO:0007669"/>
    <property type="project" value="UniProtKB-KW"/>
</dbReference>
<feature type="signal peptide" evidence="8">
    <location>
        <begin position="1"/>
        <end position="21"/>
    </location>
</feature>
<dbReference type="FunFam" id="2.40.70.10:FF:000023">
    <property type="entry name" value="Aspartic protease"/>
    <property type="match status" value="1"/>
</dbReference>
<feature type="active site" evidence="6">
    <location>
        <position position="96"/>
    </location>
</feature>
<feature type="domain" description="Peptidase A1" evidence="9">
    <location>
        <begin position="78"/>
        <end position="403"/>
    </location>
</feature>
<dbReference type="InterPro" id="IPR001461">
    <property type="entry name" value="Aspartic_peptidase_A1"/>
</dbReference>
<dbReference type="PRINTS" id="PR00792">
    <property type="entry name" value="PEPSIN"/>
</dbReference>
<dbReference type="GO" id="GO:0071944">
    <property type="term" value="C:cell periphery"/>
    <property type="evidence" value="ECO:0007669"/>
    <property type="project" value="UniProtKB-ARBA"/>
</dbReference>
<dbReference type="Gene3D" id="2.40.70.10">
    <property type="entry name" value="Acid Proteases"/>
    <property type="match status" value="2"/>
</dbReference>
<evidence type="ECO:0000256" key="3">
    <source>
        <dbReference type="ARBA" id="ARBA00022729"/>
    </source>
</evidence>
<dbReference type="GeneID" id="28725810"/>
<dbReference type="Pfam" id="PF00026">
    <property type="entry name" value="Asp"/>
    <property type="match status" value="1"/>
</dbReference>
<evidence type="ECO:0000256" key="1">
    <source>
        <dbReference type="ARBA" id="ARBA00007447"/>
    </source>
</evidence>
<keyword evidence="3 8" id="KW-0732">Signal</keyword>
<dbReference type="RefSeq" id="XP_017989453.1">
    <property type="nucleotide sequence ID" value="XM_018134275.1"/>
</dbReference>
<gene>
    <name evidence="10" type="ORF">AW171_hschr84499</name>
</gene>
<evidence type="ECO:0000256" key="6">
    <source>
        <dbReference type="PIRSR" id="PIRSR601461-1"/>
    </source>
</evidence>
<dbReference type="FunFam" id="2.40.70.10:FF:000011">
    <property type="entry name" value="Aspartic protease"/>
    <property type="match status" value="1"/>
</dbReference>
<evidence type="ECO:0000256" key="7">
    <source>
        <dbReference type="RuleBase" id="RU000454"/>
    </source>
</evidence>
<keyword evidence="11" id="KW-1185">Reference proteome</keyword>
<evidence type="ECO:0000256" key="4">
    <source>
        <dbReference type="ARBA" id="ARBA00022750"/>
    </source>
</evidence>
<accession>A0A109UYA5</accession>